<dbReference type="InterPro" id="IPR003660">
    <property type="entry name" value="HAMP_dom"/>
</dbReference>
<dbReference type="InterPro" id="IPR050640">
    <property type="entry name" value="Bact_2-comp_sensor_kinase"/>
</dbReference>
<dbReference type="CDD" id="cd06225">
    <property type="entry name" value="HAMP"/>
    <property type="match status" value="1"/>
</dbReference>
<dbReference type="InterPro" id="IPR003594">
    <property type="entry name" value="HATPase_dom"/>
</dbReference>
<evidence type="ECO:0000256" key="6">
    <source>
        <dbReference type="ARBA" id="ARBA00022679"/>
    </source>
</evidence>
<proteinExistence type="predicted"/>
<evidence type="ECO:0000256" key="11">
    <source>
        <dbReference type="ARBA" id="ARBA00022989"/>
    </source>
</evidence>
<keyword evidence="11 14" id="KW-1133">Transmembrane helix</keyword>
<evidence type="ECO:0000256" key="1">
    <source>
        <dbReference type="ARBA" id="ARBA00000085"/>
    </source>
</evidence>
<reference evidence="17 18" key="1">
    <citation type="journal article" date="2015" name="Genome Announc.">
        <title>Draft Genome Sequence of Brevibacillus brevis DZQ7, a Plant Growth-Promoting Rhizobacterium with Broad-Spectrum Antimicrobial Activity.</title>
        <authorList>
            <person name="Hou Q."/>
            <person name="Wang C."/>
            <person name="Hou X."/>
            <person name="Xia Z."/>
            <person name="Ye J."/>
            <person name="Liu K."/>
            <person name="Liu H."/>
            <person name="Wang J."/>
            <person name="Guo H."/>
            <person name="Yu X."/>
            <person name="Yang Y."/>
            <person name="Du B."/>
            <person name="Ding Y."/>
        </authorList>
    </citation>
    <scope>NUCLEOTIDE SEQUENCE [LARGE SCALE GENOMIC DNA]</scope>
    <source>
        <strain evidence="17 18">DZQ7</strain>
    </source>
</reference>
<evidence type="ECO:0000256" key="14">
    <source>
        <dbReference type="SAM" id="Phobius"/>
    </source>
</evidence>
<dbReference type="PANTHER" id="PTHR34220">
    <property type="entry name" value="SENSOR HISTIDINE KINASE YPDA"/>
    <property type="match status" value="1"/>
</dbReference>
<sequence>MKRLLSVIKVKGIQFIITTSFTLVTVLVMLFVGVMLYGKFAQTAEQNAYLHTQQILEQVKYNLDSYLNGMTQIFELVDDKIRRSKGLTADKLSEQLETIVETRKDIVSIAVFTRDGTLLATTPSKILRSNTRLTEQSWFQKAIEDPTNLSFSLPHIQNLFKGEYTWVVSMSREILLHGPDGEIPAVLLVDVNFKEIDELCQRVGLGKKGYVYIIDLVGNIVYHPQQQLIYAGLKNENRSLPLKHSYGSYVEETQDETRLITIKTIDQLGWKIIGVSYMDEIVTTKKEISRFIFWLLIFVIVIVLFVLHYLSAKISRPIKLLERSMERVEQGDFSESEPIRGSHEVEQLSLRFHLMVAKVRELMHQIIREQEAKRKSELEVLQAQINPHFLYNTLNSVVRMVGNGKNEDVITTITSLSKLFRISLSRGKNIITVREELEHVRHYLIIQKMRYKQKFEYEIVVEDEDEDEVLNCLTLKLLLQPIVENAIYHGIEHLADPGRIRILAAIIDGKVLLQVSDNGLGMSPDVLAQVKAGFYKSEEGTGVGIQNVQERIRLTFGEQYGLEIESEQEEGTVVRVWIPRQVAEERDRL</sequence>
<dbReference type="PROSITE" id="PS50109">
    <property type="entry name" value="HIS_KIN"/>
    <property type="match status" value="1"/>
</dbReference>
<evidence type="ECO:0000259" key="16">
    <source>
        <dbReference type="PROSITE" id="PS50885"/>
    </source>
</evidence>
<evidence type="ECO:0000256" key="4">
    <source>
        <dbReference type="ARBA" id="ARBA00022475"/>
    </source>
</evidence>
<evidence type="ECO:0000256" key="2">
    <source>
        <dbReference type="ARBA" id="ARBA00004651"/>
    </source>
</evidence>
<keyword evidence="5" id="KW-0597">Phosphoprotein</keyword>
<dbReference type="SUPFAM" id="SSF55874">
    <property type="entry name" value="ATPase domain of HSP90 chaperone/DNA topoisomerase II/histidine kinase"/>
    <property type="match status" value="1"/>
</dbReference>
<evidence type="ECO:0000256" key="9">
    <source>
        <dbReference type="ARBA" id="ARBA00022777"/>
    </source>
</evidence>
<evidence type="ECO:0000256" key="12">
    <source>
        <dbReference type="ARBA" id="ARBA00023012"/>
    </source>
</evidence>
<keyword evidence="9 17" id="KW-0418">Kinase</keyword>
<comment type="subcellular location">
    <subcellularLocation>
        <location evidence="2">Cell membrane</location>
        <topology evidence="2">Multi-pass membrane protein</topology>
    </subcellularLocation>
</comment>
<protein>
    <recommendedName>
        <fullName evidence="3">histidine kinase</fullName>
        <ecNumber evidence="3">2.7.13.3</ecNumber>
    </recommendedName>
</protein>
<gene>
    <name evidence="17" type="ORF">AB432_003940</name>
</gene>
<dbReference type="SUPFAM" id="SSF158472">
    <property type="entry name" value="HAMP domain-like"/>
    <property type="match status" value="1"/>
</dbReference>
<name>A0A2Z4MCZ6_BREBE</name>
<dbReference type="Pfam" id="PF02743">
    <property type="entry name" value="dCache_1"/>
    <property type="match status" value="1"/>
</dbReference>
<feature type="transmembrane region" description="Helical" evidence="14">
    <location>
        <begin position="12"/>
        <end position="37"/>
    </location>
</feature>
<dbReference type="PRINTS" id="PR00344">
    <property type="entry name" value="BCTRLSENSOR"/>
</dbReference>
<dbReference type="SMART" id="SM00304">
    <property type="entry name" value="HAMP"/>
    <property type="match status" value="1"/>
</dbReference>
<dbReference type="Gene3D" id="6.10.340.10">
    <property type="match status" value="1"/>
</dbReference>
<dbReference type="InterPro" id="IPR036890">
    <property type="entry name" value="HATPase_C_sf"/>
</dbReference>
<dbReference type="Pfam" id="PF06580">
    <property type="entry name" value="His_kinase"/>
    <property type="match status" value="1"/>
</dbReference>
<feature type="domain" description="HAMP" evidence="16">
    <location>
        <begin position="312"/>
        <end position="364"/>
    </location>
</feature>
<dbReference type="Pfam" id="PF02518">
    <property type="entry name" value="HATPase_c"/>
    <property type="match status" value="1"/>
</dbReference>
<dbReference type="EMBL" id="CP030117">
    <property type="protein sequence ID" value="AWX54241.1"/>
    <property type="molecule type" value="Genomic_DNA"/>
</dbReference>
<accession>A0A2Z4MCZ6</accession>
<dbReference type="SMART" id="SM00387">
    <property type="entry name" value="HATPase_c"/>
    <property type="match status" value="1"/>
</dbReference>
<evidence type="ECO:0000256" key="13">
    <source>
        <dbReference type="ARBA" id="ARBA00023136"/>
    </source>
</evidence>
<keyword evidence="8" id="KW-0547">Nucleotide-binding</keyword>
<evidence type="ECO:0000256" key="3">
    <source>
        <dbReference type="ARBA" id="ARBA00012438"/>
    </source>
</evidence>
<keyword evidence="13 14" id="KW-0472">Membrane</keyword>
<dbReference type="PANTHER" id="PTHR34220:SF7">
    <property type="entry name" value="SENSOR HISTIDINE KINASE YPDA"/>
    <property type="match status" value="1"/>
</dbReference>
<comment type="catalytic activity">
    <reaction evidence="1">
        <text>ATP + protein L-histidine = ADP + protein N-phospho-L-histidine.</text>
        <dbReference type="EC" id="2.7.13.3"/>
    </reaction>
</comment>
<dbReference type="CDD" id="cd12912">
    <property type="entry name" value="PDC2_MCP_like"/>
    <property type="match status" value="1"/>
</dbReference>
<dbReference type="GO" id="GO:0005886">
    <property type="term" value="C:plasma membrane"/>
    <property type="evidence" value="ECO:0007669"/>
    <property type="project" value="UniProtKB-SubCell"/>
</dbReference>
<dbReference type="RefSeq" id="WP_048031127.1">
    <property type="nucleotide sequence ID" value="NZ_CP030117.1"/>
</dbReference>
<dbReference type="InterPro" id="IPR005467">
    <property type="entry name" value="His_kinase_dom"/>
</dbReference>
<dbReference type="Pfam" id="PF00672">
    <property type="entry name" value="HAMP"/>
    <property type="match status" value="1"/>
</dbReference>
<dbReference type="AlphaFoldDB" id="A0A2Z4MCZ6"/>
<dbReference type="CDD" id="cd12914">
    <property type="entry name" value="PDC1_DGC_like"/>
    <property type="match status" value="1"/>
</dbReference>
<evidence type="ECO:0000256" key="8">
    <source>
        <dbReference type="ARBA" id="ARBA00022741"/>
    </source>
</evidence>
<dbReference type="Proteomes" id="UP000036061">
    <property type="component" value="Chromosome"/>
</dbReference>
<dbReference type="EC" id="2.7.13.3" evidence="3"/>
<dbReference type="Gene3D" id="3.30.450.20">
    <property type="entry name" value="PAS domain"/>
    <property type="match status" value="2"/>
</dbReference>
<evidence type="ECO:0000256" key="5">
    <source>
        <dbReference type="ARBA" id="ARBA00022553"/>
    </source>
</evidence>
<evidence type="ECO:0000256" key="7">
    <source>
        <dbReference type="ARBA" id="ARBA00022692"/>
    </source>
</evidence>
<dbReference type="InterPro" id="IPR004358">
    <property type="entry name" value="Sig_transdc_His_kin-like_C"/>
</dbReference>
<dbReference type="InterPro" id="IPR010559">
    <property type="entry name" value="Sig_transdc_His_kin_internal"/>
</dbReference>
<feature type="transmembrane region" description="Helical" evidence="14">
    <location>
        <begin position="291"/>
        <end position="310"/>
    </location>
</feature>
<dbReference type="PROSITE" id="PS50885">
    <property type="entry name" value="HAMP"/>
    <property type="match status" value="1"/>
</dbReference>
<evidence type="ECO:0000259" key="15">
    <source>
        <dbReference type="PROSITE" id="PS50109"/>
    </source>
</evidence>
<keyword evidence="12" id="KW-0902">Two-component regulatory system</keyword>
<organism evidence="17 18">
    <name type="scientific">Brevibacillus brevis</name>
    <name type="common">Bacillus brevis</name>
    <dbReference type="NCBI Taxonomy" id="1393"/>
    <lineage>
        <taxon>Bacteria</taxon>
        <taxon>Bacillati</taxon>
        <taxon>Bacillota</taxon>
        <taxon>Bacilli</taxon>
        <taxon>Bacillales</taxon>
        <taxon>Paenibacillaceae</taxon>
        <taxon>Brevibacillus</taxon>
    </lineage>
</organism>
<evidence type="ECO:0000313" key="18">
    <source>
        <dbReference type="Proteomes" id="UP000036061"/>
    </source>
</evidence>
<evidence type="ECO:0000256" key="10">
    <source>
        <dbReference type="ARBA" id="ARBA00022840"/>
    </source>
</evidence>
<dbReference type="Gene3D" id="3.30.565.10">
    <property type="entry name" value="Histidine kinase-like ATPase, C-terminal domain"/>
    <property type="match status" value="1"/>
</dbReference>
<dbReference type="GO" id="GO:0005524">
    <property type="term" value="F:ATP binding"/>
    <property type="evidence" value="ECO:0007669"/>
    <property type="project" value="UniProtKB-KW"/>
</dbReference>
<keyword evidence="7 14" id="KW-0812">Transmembrane</keyword>
<keyword evidence="4" id="KW-1003">Cell membrane</keyword>
<evidence type="ECO:0000313" key="17">
    <source>
        <dbReference type="EMBL" id="AWX54241.1"/>
    </source>
</evidence>
<dbReference type="GO" id="GO:0000155">
    <property type="term" value="F:phosphorelay sensor kinase activity"/>
    <property type="evidence" value="ECO:0007669"/>
    <property type="project" value="InterPro"/>
</dbReference>
<dbReference type="InterPro" id="IPR033479">
    <property type="entry name" value="dCache_1"/>
</dbReference>
<keyword evidence="10" id="KW-0067">ATP-binding</keyword>
<keyword evidence="6" id="KW-0808">Transferase</keyword>
<feature type="domain" description="Histidine kinase" evidence="15">
    <location>
        <begin position="475"/>
        <end position="582"/>
    </location>
</feature>